<proteinExistence type="inferred from homology"/>
<comment type="similarity">
    <text evidence="7">Belongs to the shikimate kinase family.</text>
</comment>
<feature type="binding site" evidence="7">
    <location>
        <position position="6"/>
    </location>
    <ligand>
        <name>Mg(2+)</name>
        <dbReference type="ChEBI" id="CHEBI:18420"/>
    </ligand>
</feature>
<reference evidence="8 9" key="1">
    <citation type="submission" date="2016-08" db="EMBL/GenBank/DDBJ databases">
        <authorList>
            <person name="Seilhamer J.J."/>
        </authorList>
    </citation>
    <scope>NUCLEOTIDE SEQUENCE [LARGE SCALE GENOMIC DNA]</scope>
    <source>
        <strain evidence="8 9">A37T2</strain>
    </source>
</reference>
<evidence type="ECO:0000256" key="6">
    <source>
        <dbReference type="ARBA" id="ARBA00023141"/>
    </source>
</evidence>
<comment type="catalytic activity">
    <reaction evidence="7">
        <text>shikimate + ATP = 3-phosphoshikimate + ADP + H(+)</text>
        <dbReference type="Rhea" id="RHEA:13121"/>
        <dbReference type="ChEBI" id="CHEBI:15378"/>
        <dbReference type="ChEBI" id="CHEBI:30616"/>
        <dbReference type="ChEBI" id="CHEBI:36208"/>
        <dbReference type="ChEBI" id="CHEBI:145989"/>
        <dbReference type="ChEBI" id="CHEBI:456216"/>
        <dbReference type="EC" id="2.7.1.71"/>
    </reaction>
</comment>
<dbReference type="PANTHER" id="PTHR21087:SF16">
    <property type="entry name" value="SHIKIMATE KINASE 1, CHLOROPLASTIC"/>
    <property type="match status" value="1"/>
</dbReference>
<dbReference type="SUPFAM" id="SSF52540">
    <property type="entry name" value="P-loop containing nucleoside triphosphate hydrolases"/>
    <property type="match status" value="1"/>
</dbReference>
<dbReference type="InterPro" id="IPR000623">
    <property type="entry name" value="Shikimate_kinase/TSH1"/>
</dbReference>
<keyword evidence="6 7" id="KW-0057">Aromatic amino acid biosynthesis</keyword>
<dbReference type="Proteomes" id="UP000242818">
    <property type="component" value="Unassembled WGS sequence"/>
</dbReference>
<dbReference type="GO" id="GO:0005524">
    <property type="term" value="F:ATP binding"/>
    <property type="evidence" value="ECO:0007669"/>
    <property type="project" value="UniProtKB-UniRule"/>
</dbReference>
<dbReference type="GO" id="GO:0000287">
    <property type="term" value="F:magnesium ion binding"/>
    <property type="evidence" value="ECO:0007669"/>
    <property type="project" value="UniProtKB-UniRule"/>
</dbReference>
<organism evidence="8 9">
    <name type="scientific">Chitinophaga costaii</name>
    <dbReference type="NCBI Taxonomy" id="1335309"/>
    <lineage>
        <taxon>Bacteria</taxon>
        <taxon>Pseudomonadati</taxon>
        <taxon>Bacteroidota</taxon>
        <taxon>Chitinophagia</taxon>
        <taxon>Chitinophagales</taxon>
        <taxon>Chitinophagaceae</taxon>
        <taxon>Chitinophaga</taxon>
    </lineage>
</organism>
<sequence>MGAGKSFWGKQLADHYQLPFYDLDEVIVQDEAMTISDIFANKGEDYFRQKESNLLRELSKQDKFLISCGGGTPCLQENIDLMNGRGVTIWLHPSIDVMAERLVRKKYKRPLIADMPDEDVADFIERKLSERAPFYGQAQLIINQDDISLDTFTEKLADA</sequence>
<dbReference type="GO" id="GO:0008652">
    <property type="term" value="P:amino acid biosynthetic process"/>
    <property type="evidence" value="ECO:0007669"/>
    <property type="project" value="UniProtKB-KW"/>
</dbReference>
<keyword evidence="4 7" id="KW-0418">Kinase</keyword>
<keyword evidence="7" id="KW-0479">Metal-binding</keyword>
<dbReference type="EC" id="2.7.1.71" evidence="7"/>
<dbReference type="PANTHER" id="PTHR21087">
    <property type="entry name" value="SHIKIMATE KINASE"/>
    <property type="match status" value="1"/>
</dbReference>
<dbReference type="InterPro" id="IPR031322">
    <property type="entry name" value="Shikimate/glucono_kinase"/>
</dbReference>
<evidence type="ECO:0000256" key="4">
    <source>
        <dbReference type="ARBA" id="ARBA00022777"/>
    </source>
</evidence>
<keyword evidence="5 7" id="KW-0067">ATP-binding</keyword>
<dbReference type="GO" id="GO:0005829">
    <property type="term" value="C:cytosol"/>
    <property type="evidence" value="ECO:0007669"/>
    <property type="project" value="TreeGrafter"/>
</dbReference>
<dbReference type="EMBL" id="FMAR01000007">
    <property type="protein sequence ID" value="SCC39737.1"/>
    <property type="molecule type" value="Genomic_DNA"/>
</dbReference>
<keyword evidence="3 7" id="KW-0547">Nucleotide-binding</keyword>
<dbReference type="PRINTS" id="PR01100">
    <property type="entry name" value="SHIKIMTKNASE"/>
</dbReference>
<dbReference type="Pfam" id="PF01202">
    <property type="entry name" value="SKI"/>
    <property type="match status" value="1"/>
</dbReference>
<feature type="binding site" evidence="7">
    <location>
        <position position="24"/>
    </location>
    <ligand>
        <name>substrate</name>
    </ligand>
</feature>
<evidence type="ECO:0000256" key="3">
    <source>
        <dbReference type="ARBA" id="ARBA00022741"/>
    </source>
</evidence>
<comment type="caution">
    <text evidence="7">Lacks conserved residue(s) required for the propagation of feature annotation.</text>
</comment>
<name>A0A1C4E7V8_9BACT</name>
<keyword evidence="2 7" id="KW-0808">Transferase</keyword>
<keyword evidence="1 7" id="KW-0028">Amino-acid biosynthesis</keyword>
<protein>
    <recommendedName>
        <fullName evidence="7">Shikimate kinase</fullName>
        <shortName evidence="7">SK</shortName>
        <ecNumber evidence="7">2.7.1.71</ecNumber>
    </recommendedName>
</protein>
<feature type="binding site" evidence="7">
    <location>
        <position position="48"/>
    </location>
    <ligand>
        <name>substrate</name>
    </ligand>
</feature>
<accession>A0A1C4E7V8</accession>
<comment type="subcellular location">
    <subcellularLocation>
        <location evidence="7">Cytoplasm</location>
    </subcellularLocation>
</comment>
<feature type="binding site" evidence="7">
    <location>
        <begin position="2"/>
        <end position="7"/>
    </location>
    <ligand>
        <name>ATP</name>
        <dbReference type="ChEBI" id="CHEBI:30616"/>
    </ligand>
</feature>
<dbReference type="GO" id="GO:0009423">
    <property type="term" value="P:chorismate biosynthetic process"/>
    <property type="evidence" value="ECO:0007669"/>
    <property type="project" value="UniProtKB-UniRule"/>
</dbReference>
<feature type="binding site" evidence="7">
    <location>
        <position position="109"/>
    </location>
    <ligand>
        <name>ATP</name>
        <dbReference type="ChEBI" id="CHEBI:30616"/>
    </ligand>
</feature>
<dbReference type="GO" id="GO:0004765">
    <property type="term" value="F:shikimate kinase activity"/>
    <property type="evidence" value="ECO:0007669"/>
    <property type="project" value="UniProtKB-UniRule"/>
</dbReference>
<evidence type="ECO:0000256" key="2">
    <source>
        <dbReference type="ARBA" id="ARBA00022679"/>
    </source>
</evidence>
<dbReference type="UniPathway" id="UPA00053">
    <property type="reaction ID" value="UER00088"/>
</dbReference>
<keyword evidence="9" id="KW-1185">Reference proteome</keyword>
<comment type="pathway">
    <text evidence="7">Metabolic intermediate biosynthesis; chorismate biosynthesis; chorismate from D-erythrose 4-phosphate and phosphoenolpyruvate: step 5/7.</text>
</comment>
<evidence type="ECO:0000313" key="8">
    <source>
        <dbReference type="EMBL" id="SCC39737.1"/>
    </source>
</evidence>
<evidence type="ECO:0000256" key="5">
    <source>
        <dbReference type="ARBA" id="ARBA00022840"/>
    </source>
</evidence>
<dbReference type="GO" id="GO:0009073">
    <property type="term" value="P:aromatic amino acid family biosynthetic process"/>
    <property type="evidence" value="ECO:0007669"/>
    <property type="project" value="UniProtKB-KW"/>
</dbReference>
<dbReference type="AlphaFoldDB" id="A0A1C4E7V8"/>
<keyword evidence="7" id="KW-0460">Magnesium</keyword>
<comment type="cofactor">
    <cofactor evidence="7">
        <name>Mg(2+)</name>
        <dbReference type="ChEBI" id="CHEBI:18420"/>
    </cofactor>
    <text evidence="7">Binds 1 Mg(2+) ion per subunit.</text>
</comment>
<feature type="binding site" evidence="7">
    <location>
        <position position="131"/>
    </location>
    <ligand>
        <name>substrate</name>
    </ligand>
</feature>
<evidence type="ECO:0000256" key="1">
    <source>
        <dbReference type="ARBA" id="ARBA00022605"/>
    </source>
</evidence>
<evidence type="ECO:0000256" key="7">
    <source>
        <dbReference type="HAMAP-Rule" id="MF_00109"/>
    </source>
</evidence>
<dbReference type="CDD" id="cd00464">
    <property type="entry name" value="SK"/>
    <property type="match status" value="1"/>
</dbReference>
<comment type="function">
    <text evidence="7">Catalyzes the specific phosphorylation of the 3-hydroxyl group of shikimic acid using ATP as a cosubstrate.</text>
</comment>
<keyword evidence="7" id="KW-0963">Cytoplasm</keyword>
<dbReference type="InterPro" id="IPR027417">
    <property type="entry name" value="P-loop_NTPase"/>
</dbReference>
<dbReference type="Gene3D" id="3.40.50.300">
    <property type="entry name" value="P-loop containing nucleotide triphosphate hydrolases"/>
    <property type="match status" value="1"/>
</dbReference>
<gene>
    <name evidence="7" type="primary">aroK</name>
    <name evidence="8" type="ORF">GA0116948_107153</name>
</gene>
<dbReference type="HAMAP" id="MF_00109">
    <property type="entry name" value="Shikimate_kinase"/>
    <property type="match status" value="1"/>
</dbReference>
<evidence type="ECO:0000313" key="9">
    <source>
        <dbReference type="Proteomes" id="UP000242818"/>
    </source>
</evidence>
<feature type="binding site" evidence="7">
    <location>
        <position position="70"/>
    </location>
    <ligand>
        <name>substrate</name>
    </ligand>
</feature>
<comment type="subunit">
    <text evidence="7">Monomer.</text>
</comment>
<dbReference type="STRING" id="1335309.GA0116948_107153"/>